<dbReference type="AlphaFoldDB" id="A0A316JUG8"/>
<dbReference type="EMBL" id="QGDB01000002">
    <property type="protein sequence ID" value="PWL18810.1"/>
    <property type="molecule type" value="Genomic_DNA"/>
</dbReference>
<dbReference type="RefSeq" id="WP_109705705.1">
    <property type="nucleotide sequence ID" value="NZ_QGDB01000002.1"/>
</dbReference>
<keyword evidence="2" id="KW-1185">Reference proteome</keyword>
<comment type="caution">
    <text evidence="1">The sequence shown here is derived from an EMBL/GenBank/DDBJ whole genome shotgun (WGS) entry which is preliminary data.</text>
</comment>
<evidence type="ECO:0000313" key="1">
    <source>
        <dbReference type="EMBL" id="PWL18810.1"/>
    </source>
</evidence>
<dbReference type="OrthoDB" id="8452275at2"/>
<protein>
    <submittedName>
        <fullName evidence="1">Uncharacterized protein</fullName>
    </submittedName>
</protein>
<proteinExistence type="predicted"/>
<gene>
    <name evidence="1" type="ORF">DKP76_07030</name>
</gene>
<evidence type="ECO:0000313" key="2">
    <source>
        <dbReference type="Proteomes" id="UP000245865"/>
    </source>
</evidence>
<reference evidence="1 2" key="1">
    <citation type="submission" date="2018-05" db="EMBL/GenBank/DDBJ databases">
        <title>Comparative genomic sequence analysis between strain HN4 and CCM 8460T (Falsochrobactrum ovis) will provide more evidence to prove that HN4 is a new species of Falsochrobactrum.</title>
        <authorList>
            <person name="Lyu W."/>
            <person name="Sun L."/>
            <person name="Yao L."/>
        </authorList>
    </citation>
    <scope>NUCLEOTIDE SEQUENCE [LARGE SCALE GENOMIC DNA]</scope>
    <source>
        <strain evidence="1 2">HN4</strain>
    </source>
</reference>
<dbReference type="Proteomes" id="UP000245865">
    <property type="component" value="Unassembled WGS sequence"/>
</dbReference>
<name>A0A316JUG8_9HYPH</name>
<accession>A0A316JUG8</accession>
<organism evidence="1 2">
    <name type="scientific">Falsochrobactrum shanghaiense</name>
    <dbReference type="NCBI Taxonomy" id="2201899"/>
    <lineage>
        <taxon>Bacteria</taxon>
        <taxon>Pseudomonadati</taxon>
        <taxon>Pseudomonadota</taxon>
        <taxon>Alphaproteobacteria</taxon>
        <taxon>Hyphomicrobiales</taxon>
        <taxon>Brucellaceae</taxon>
        <taxon>Falsochrobactrum</taxon>
    </lineage>
</organism>
<sequence>MSLTRIAIEYDSDAGTATVRIDNGSQQWGNAKLTVCDATATRDGYLLPLTGQQRMLILTGVPT</sequence>